<dbReference type="AlphaFoldDB" id="A0A7X9YIC0"/>
<dbReference type="RefSeq" id="WP_169276765.1">
    <property type="nucleotide sequence ID" value="NZ_JABBCP010000001.1"/>
</dbReference>
<dbReference type="InterPro" id="IPR000182">
    <property type="entry name" value="GNAT_dom"/>
</dbReference>
<evidence type="ECO:0000259" key="3">
    <source>
        <dbReference type="PROSITE" id="PS51186"/>
    </source>
</evidence>
<accession>A0A7X9YIC0</accession>
<sequence>MDLNNVVIRPAELADTDAIADIYSALWCSWLRRGGFTEDERLVARFNTVMQAQCSPIALVAEVDGKVIAACYVGVYDNGAPRTNPYWQQTYDDLFNQATVRAQTADDNLEGSLFGDSREKATGNRFGASDSPYADGQLNLIIILPEYQGCGLGRRLIEVAREHMRELGCKRFFLMTDNRSDWEFYEHLGMERVAEDHSQDTGDGFIVYIYGDLA</sequence>
<dbReference type="InterPro" id="IPR016181">
    <property type="entry name" value="Acyl_CoA_acyltransferase"/>
</dbReference>
<keyword evidence="5" id="KW-1185">Reference proteome</keyword>
<dbReference type="Gene3D" id="3.40.630.30">
    <property type="match status" value="1"/>
</dbReference>
<dbReference type="InterPro" id="IPR050832">
    <property type="entry name" value="Bact_Acetyltransf"/>
</dbReference>
<gene>
    <name evidence="4" type="ORF">HF320_01560</name>
</gene>
<keyword evidence="1 4" id="KW-0808">Transferase</keyword>
<dbReference type="Proteomes" id="UP000546970">
    <property type="component" value="Unassembled WGS sequence"/>
</dbReference>
<evidence type="ECO:0000256" key="2">
    <source>
        <dbReference type="ARBA" id="ARBA00023315"/>
    </source>
</evidence>
<dbReference type="PANTHER" id="PTHR43877">
    <property type="entry name" value="AMINOALKYLPHOSPHONATE N-ACETYLTRANSFERASE-RELATED-RELATED"/>
    <property type="match status" value="1"/>
</dbReference>
<dbReference type="PROSITE" id="PS51186">
    <property type="entry name" value="GNAT"/>
    <property type="match status" value="1"/>
</dbReference>
<evidence type="ECO:0000256" key="1">
    <source>
        <dbReference type="ARBA" id="ARBA00022679"/>
    </source>
</evidence>
<feature type="domain" description="N-acetyltransferase" evidence="3">
    <location>
        <begin position="6"/>
        <end position="212"/>
    </location>
</feature>
<dbReference type="Pfam" id="PF00583">
    <property type="entry name" value="Acetyltransf_1"/>
    <property type="match status" value="1"/>
</dbReference>
<dbReference type="CDD" id="cd04301">
    <property type="entry name" value="NAT_SF"/>
    <property type="match status" value="1"/>
</dbReference>
<dbReference type="GO" id="GO:0016747">
    <property type="term" value="F:acyltransferase activity, transferring groups other than amino-acyl groups"/>
    <property type="evidence" value="ECO:0007669"/>
    <property type="project" value="InterPro"/>
</dbReference>
<organism evidence="4 5">
    <name type="scientific">Collinsella acetigenes</name>
    <dbReference type="NCBI Taxonomy" id="2713419"/>
    <lineage>
        <taxon>Bacteria</taxon>
        <taxon>Bacillati</taxon>
        <taxon>Actinomycetota</taxon>
        <taxon>Coriobacteriia</taxon>
        <taxon>Coriobacteriales</taxon>
        <taxon>Coriobacteriaceae</taxon>
        <taxon>Collinsella</taxon>
    </lineage>
</organism>
<reference evidence="4 5" key="1">
    <citation type="submission" date="2020-04" db="EMBL/GenBank/DDBJ databases">
        <title>Collinsella sp. KGMB02528 nov., an anaerobic actinobacterium isolated from human feces.</title>
        <authorList>
            <person name="Han K.-I."/>
            <person name="Eom M.K."/>
            <person name="Kim J.-S."/>
            <person name="Lee K.C."/>
            <person name="Suh M.K."/>
            <person name="Park S.-H."/>
            <person name="Lee J.H."/>
            <person name="Kang S.W."/>
            <person name="Park J.-E."/>
            <person name="Oh B.S."/>
            <person name="Yu S.Y."/>
            <person name="Choi S.-H."/>
            <person name="Lee D.H."/>
            <person name="Yoon H."/>
            <person name="Kim B.-Y."/>
            <person name="Lee J.H."/>
            <person name="Lee J.-S."/>
        </authorList>
    </citation>
    <scope>NUCLEOTIDE SEQUENCE [LARGE SCALE GENOMIC DNA]</scope>
    <source>
        <strain evidence="4 5">KGMB02528</strain>
    </source>
</reference>
<dbReference type="EMBL" id="JABBCP010000001">
    <property type="protein sequence ID" value="NMF55023.1"/>
    <property type="molecule type" value="Genomic_DNA"/>
</dbReference>
<protein>
    <submittedName>
        <fullName evidence="4">GNAT family N-acetyltransferase</fullName>
    </submittedName>
</protein>
<name>A0A7X9YIC0_9ACTN</name>
<evidence type="ECO:0000313" key="5">
    <source>
        <dbReference type="Proteomes" id="UP000546970"/>
    </source>
</evidence>
<comment type="caution">
    <text evidence="4">The sequence shown here is derived from an EMBL/GenBank/DDBJ whole genome shotgun (WGS) entry which is preliminary data.</text>
</comment>
<dbReference type="SUPFAM" id="SSF55729">
    <property type="entry name" value="Acyl-CoA N-acyltransferases (Nat)"/>
    <property type="match status" value="1"/>
</dbReference>
<evidence type="ECO:0000313" key="4">
    <source>
        <dbReference type="EMBL" id="NMF55023.1"/>
    </source>
</evidence>
<keyword evidence="2" id="KW-0012">Acyltransferase</keyword>
<proteinExistence type="predicted"/>